<sequence length="164" mass="16063">MVPEILEESVPVPAFLGFDGEDEDVVAAAAAAAAAAADGDTVGGGGGGGGGDEGSGSAAEPEGSATGGSMDRISPPPGFSVASRANRSRRSHASPLSAYWPLPARVAACSAGMLAAAVLLPSKAAVEPKTLASCHCSLPGLPRDARELLLTPPSCRPATVSLES</sequence>
<evidence type="ECO:0000313" key="2">
    <source>
        <dbReference type="EMBL" id="KAL0928919.1"/>
    </source>
</evidence>
<dbReference type="EMBL" id="JANQDX010000001">
    <property type="protein sequence ID" value="KAL0928919.1"/>
    <property type="molecule type" value="Genomic_DNA"/>
</dbReference>
<name>A0ABD0VV04_DENTH</name>
<keyword evidence="3" id="KW-1185">Reference proteome</keyword>
<feature type="compositionally biased region" description="Gly residues" evidence="1">
    <location>
        <begin position="41"/>
        <end position="54"/>
    </location>
</feature>
<accession>A0ABD0VV04</accession>
<proteinExistence type="predicted"/>
<dbReference type="InterPro" id="IPR020467">
    <property type="entry name" value="K_chnl_volt-dep_Kv1.4"/>
</dbReference>
<dbReference type="PRINTS" id="PR01511">
    <property type="entry name" value="KV14CHANNEL"/>
</dbReference>
<evidence type="ECO:0000313" key="3">
    <source>
        <dbReference type="Proteomes" id="UP001552299"/>
    </source>
</evidence>
<reference evidence="2 3" key="1">
    <citation type="journal article" date="2024" name="Plant Biotechnol. J.">
        <title>Dendrobium thyrsiflorum genome and its molecular insights into genes involved in important horticultural traits.</title>
        <authorList>
            <person name="Chen B."/>
            <person name="Wang J.Y."/>
            <person name="Zheng P.J."/>
            <person name="Li K.L."/>
            <person name="Liang Y.M."/>
            <person name="Chen X.F."/>
            <person name="Zhang C."/>
            <person name="Zhao X."/>
            <person name="He X."/>
            <person name="Zhang G.Q."/>
            <person name="Liu Z.J."/>
            <person name="Xu Q."/>
        </authorList>
    </citation>
    <scope>NUCLEOTIDE SEQUENCE [LARGE SCALE GENOMIC DNA]</scope>
    <source>
        <strain evidence="2">GZMU011</strain>
    </source>
</reference>
<organism evidence="2 3">
    <name type="scientific">Dendrobium thyrsiflorum</name>
    <name type="common">Pinecone-like raceme dendrobium</name>
    <name type="synonym">Orchid</name>
    <dbReference type="NCBI Taxonomy" id="117978"/>
    <lineage>
        <taxon>Eukaryota</taxon>
        <taxon>Viridiplantae</taxon>
        <taxon>Streptophyta</taxon>
        <taxon>Embryophyta</taxon>
        <taxon>Tracheophyta</taxon>
        <taxon>Spermatophyta</taxon>
        <taxon>Magnoliopsida</taxon>
        <taxon>Liliopsida</taxon>
        <taxon>Asparagales</taxon>
        <taxon>Orchidaceae</taxon>
        <taxon>Epidendroideae</taxon>
        <taxon>Malaxideae</taxon>
        <taxon>Dendrobiinae</taxon>
        <taxon>Dendrobium</taxon>
    </lineage>
</organism>
<protein>
    <submittedName>
        <fullName evidence="2">Uncharacterized protein</fullName>
    </submittedName>
</protein>
<comment type="caution">
    <text evidence="2">The sequence shown here is derived from an EMBL/GenBank/DDBJ whole genome shotgun (WGS) entry which is preliminary data.</text>
</comment>
<dbReference type="Proteomes" id="UP001552299">
    <property type="component" value="Unassembled WGS sequence"/>
</dbReference>
<evidence type="ECO:0000256" key="1">
    <source>
        <dbReference type="SAM" id="MobiDB-lite"/>
    </source>
</evidence>
<gene>
    <name evidence="2" type="ORF">M5K25_000852</name>
</gene>
<dbReference type="AlphaFoldDB" id="A0ABD0VV04"/>
<feature type="compositionally biased region" description="Low complexity" evidence="1">
    <location>
        <begin position="55"/>
        <end position="68"/>
    </location>
</feature>
<feature type="region of interest" description="Disordered" evidence="1">
    <location>
        <begin position="36"/>
        <end position="94"/>
    </location>
</feature>